<keyword evidence="2" id="KW-0378">Hydrolase</keyword>
<dbReference type="Gene3D" id="3.40.50.1820">
    <property type="entry name" value="alpha/beta hydrolase"/>
    <property type="match status" value="1"/>
</dbReference>
<dbReference type="InterPro" id="IPR022742">
    <property type="entry name" value="Hydrolase_4"/>
</dbReference>
<dbReference type="Pfam" id="PF12146">
    <property type="entry name" value="Hydrolase_4"/>
    <property type="match status" value="1"/>
</dbReference>
<gene>
    <name evidence="2" type="ORF">FHS30_000125</name>
</gene>
<name>A0A839UK26_9GAMM</name>
<evidence type="ECO:0000313" key="2">
    <source>
        <dbReference type="EMBL" id="MBB3166949.1"/>
    </source>
</evidence>
<accession>A0A839UK26</accession>
<dbReference type="Proteomes" id="UP000559987">
    <property type="component" value="Unassembled WGS sequence"/>
</dbReference>
<dbReference type="GO" id="GO:0004622">
    <property type="term" value="F:phosphatidylcholine lysophospholipase activity"/>
    <property type="evidence" value="ECO:0007669"/>
    <property type="project" value="UniProtKB-EC"/>
</dbReference>
<dbReference type="PANTHER" id="PTHR11614">
    <property type="entry name" value="PHOSPHOLIPASE-RELATED"/>
    <property type="match status" value="1"/>
</dbReference>
<proteinExistence type="predicted"/>
<dbReference type="EC" id="3.1.1.5" evidence="2"/>
<dbReference type="InterPro" id="IPR051044">
    <property type="entry name" value="MAG_DAG_Lipase"/>
</dbReference>
<protein>
    <submittedName>
        <fullName evidence="2">Lysophospholipase</fullName>
        <ecNumber evidence="2">3.1.1.5</ecNumber>
    </submittedName>
</protein>
<evidence type="ECO:0000313" key="3">
    <source>
        <dbReference type="Proteomes" id="UP000559987"/>
    </source>
</evidence>
<dbReference type="RefSeq" id="WP_183907289.1">
    <property type="nucleotide sequence ID" value="NZ_JACHXZ010000001.1"/>
</dbReference>
<evidence type="ECO:0000259" key="1">
    <source>
        <dbReference type="Pfam" id="PF12146"/>
    </source>
</evidence>
<dbReference type="SUPFAM" id="SSF53474">
    <property type="entry name" value="alpha/beta-Hydrolases"/>
    <property type="match status" value="1"/>
</dbReference>
<feature type="domain" description="Serine aminopeptidase S33" evidence="1">
    <location>
        <begin position="72"/>
        <end position="304"/>
    </location>
</feature>
<comment type="caution">
    <text evidence="2">The sequence shown here is derived from an EMBL/GenBank/DDBJ whole genome shotgun (WGS) entry which is preliminary data.</text>
</comment>
<dbReference type="InterPro" id="IPR029058">
    <property type="entry name" value="AB_hydrolase_fold"/>
</dbReference>
<reference evidence="2 3" key="1">
    <citation type="submission" date="2020-08" db="EMBL/GenBank/DDBJ databases">
        <title>Genomic Encyclopedia of Type Strains, Phase III (KMG-III): the genomes of soil and plant-associated and newly described type strains.</title>
        <authorList>
            <person name="Whitman W."/>
        </authorList>
    </citation>
    <scope>NUCLEOTIDE SEQUENCE [LARGE SCALE GENOMIC DNA]</scope>
    <source>
        <strain evidence="2 3">CECT 8571</strain>
    </source>
</reference>
<organism evidence="2 3">
    <name type="scientific">Simiduia aestuariiviva</name>
    <dbReference type="NCBI Taxonomy" id="1510459"/>
    <lineage>
        <taxon>Bacteria</taxon>
        <taxon>Pseudomonadati</taxon>
        <taxon>Pseudomonadota</taxon>
        <taxon>Gammaproteobacteria</taxon>
        <taxon>Cellvibrionales</taxon>
        <taxon>Cellvibrionaceae</taxon>
        <taxon>Simiduia</taxon>
    </lineage>
</organism>
<dbReference type="AlphaFoldDB" id="A0A839UK26"/>
<sequence length="337" mass="38561">MTELLTAIKFIHQQWQPLTISRESEASWRSSEAFQQYLSFYSLNRFAQARHGFGYVTVADQKIATHYWLPENPRGLLFVLHGYYDHVGLYGNAIEFGLQQQFAVVAFDLPGHGLSEGPRASIDDFGQYTAAFAAVFETAKMLPVNGPTLALAQSTGCSVLLKHQLDLQAQGQDIPVLEGQVLLAPLVRPHGWRFSRIAHWLLRPFVQSIRRVFSANSHDEEFLKFLRADPLQPHLLSVRWVSAMKLWLRQFWLCKSLTVPTLIVQGKEDTTVDWRFNIPVLAARLPNHHIHWIAEGRHQLINERLDIRTEYLIEAARFFDGLCAQYNATRDSDKRAG</sequence>
<dbReference type="EMBL" id="JACHXZ010000001">
    <property type="protein sequence ID" value="MBB3166949.1"/>
    <property type="molecule type" value="Genomic_DNA"/>
</dbReference>
<keyword evidence="3" id="KW-1185">Reference proteome</keyword>